<gene>
    <name evidence="1" type="ORF">SK571_14195</name>
</gene>
<evidence type="ECO:0008006" key="3">
    <source>
        <dbReference type="Google" id="ProtNLM"/>
    </source>
</evidence>
<reference evidence="1 2" key="2">
    <citation type="submission" date="2023-11" db="EMBL/GenBank/DDBJ databases">
        <authorList>
            <person name="Lara A.C."/>
            <person name="Chronakova A."/>
        </authorList>
    </citation>
    <scope>NUCLEOTIDE SEQUENCE [LARGE SCALE GENOMIC DNA]</scope>
    <source>
        <strain evidence="1 2">BCCO 10_0798</strain>
    </source>
</reference>
<sequence length="242" mass="26401">MGSERAGGQEPSELGIEMLPVALAGLRAELGEARALARELAGMTPAQADSSWCDQLEDEYHDVGAGHAQMVRQLTRWRLDHPHAPGLDELAELVADVEPVRHALLRQLARLRCARGTSGTLVLQGKPRATLIRDEPRWTFSDSPRCKPRALHVWREDDAHLVAVVAAESPEGGVDTADAVAARLRAEHPDCEIELFVWTPSADPGGGDRFDRVTASGAEQVVTHDVIDRLGAGRQYRCRCQS</sequence>
<protein>
    <recommendedName>
        <fullName evidence="3">DUF222 domain-containing protein</fullName>
    </recommendedName>
</protein>
<keyword evidence="2" id="KW-1185">Reference proteome</keyword>
<dbReference type="RefSeq" id="WP_319984514.1">
    <property type="nucleotide sequence ID" value="NZ_JAXAVV010000006.1"/>
</dbReference>
<evidence type="ECO:0000313" key="1">
    <source>
        <dbReference type="EMBL" id="MDX8050537.1"/>
    </source>
</evidence>
<evidence type="ECO:0000313" key="2">
    <source>
        <dbReference type="Proteomes" id="UP001271792"/>
    </source>
</evidence>
<proteinExistence type="predicted"/>
<dbReference type="EMBL" id="JAXAVV010000006">
    <property type="protein sequence ID" value="MDX8050537.1"/>
    <property type="molecule type" value="Genomic_DNA"/>
</dbReference>
<comment type="caution">
    <text evidence="1">The sequence shown here is derived from an EMBL/GenBank/DDBJ whole genome shotgun (WGS) entry which is preliminary data.</text>
</comment>
<accession>A0ABU4TQP8</accession>
<name>A0ABU4TQP8_9PSEU</name>
<reference evidence="1 2" key="1">
    <citation type="submission" date="2023-11" db="EMBL/GenBank/DDBJ databases">
        <title>Lentzea sokolovensis, sp. nov., Lentzea kristufkii, sp. nov., and Lentzea miocenensis, sp. nov., rare actinobacteria from Sokolov Coal Basin, Miocene lacustrine sediment, Czech Republic.</title>
        <authorList>
            <person name="Lara A."/>
            <person name="Kotroba L."/>
            <person name="Nouioui I."/>
            <person name="Neumann-Schaal M."/>
            <person name="Mast Y."/>
            <person name="Chronakova A."/>
        </authorList>
    </citation>
    <scope>NUCLEOTIDE SEQUENCE [LARGE SCALE GENOMIC DNA]</scope>
    <source>
        <strain evidence="1 2">BCCO 10_0798</strain>
    </source>
</reference>
<organism evidence="1 2">
    <name type="scientific">Lentzea kristufekii</name>
    <dbReference type="NCBI Taxonomy" id="3095430"/>
    <lineage>
        <taxon>Bacteria</taxon>
        <taxon>Bacillati</taxon>
        <taxon>Actinomycetota</taxon>
        <taxon>Actinomycetes</taxon>
        <taxon>Pseudonocardiales</taxon>
        <taxon>Pseudonocardiaceae</taxon>
        <taxon>Lentzea</taxon>
    </lineage>
</organism>
<dbReference type="Proteomes" id="UP001271792">
    <property type="component" value="Unassembled WGS sequence"/>
</dbReference>